<keyword evidence="2" id="KW-1185">Reference proteome</keyword>
<gene>
    <name evidence="1" type="ORF">CPter291_3250</name>
</gene>
<dbReference type="Proteomes" id="UP000074914">
    <property type="component" value="Chromosome"/>
</dbReference>
<proteinExistence type="predicted"/>
<evidence type="ECO:0000313" key="2">
    <source>
        <dbReference type="Proteomes" id="UP000074914"/>
    </source>
</evidence>
<protein>
    <submittedName>
        <fullName evidence="1">Uncharacterized protein</fullName>
    </submittedName>
</protein>
<name>A0ABM5Z8R3_9BURK</name>
<evidence type="ECO:0000313" key="1">
    <source>
        <dbReference type="EMBL" id="AMP15487.1"/>
    </source>
</evidence>
<reference evidence="1 2" key="1">
    <citation type="submission" date="2015-11" db="EMBL/GenBank/DDBJ databases">
        <title>Exploring the genomic traits of fungus-feeding bacterial genus Collimonas.</title>
        <authorList>
            <person name="Song C."/>
            <person name="Schmidt R."/>
            <person name="de Jager V."/>
            <person name="Krzyzanowska D."/>
            <person name="Jongedijk E."/>
            <person name="Cankar K."/>
            <person name="Beekwilder J."/>
            <person name="van Veen A."/>
            <person name="de Boer W."/>
            <person name="van Veen J.A."/>
            <person name="Garbeva P."/>
        </authorList>
    </citation>
    <scope>NUCLEOTIDE SEQUENCE [LARGE SCALE GENOMIC DNA]</scope>
    <source>
        <strain evidence="1 2">Ter291</strain>
    </source>
</reference>
<organism evidence="1 2">
    <name type="scientific">Collimonas pratensis</name>
    <dbReference type="NCBI Taxonomy" id="279113"/>
    <lineage>
        <taxon>Bacteria</taxon>
        <taxon>Pseudomonadati</taxon>
        <taxon>Pseudomonadota</taxon>
        <taxon>Betaproteobacteria</taxon>
        <taxon>Burkholderiales</taxon>
        <taxon>Oxalobacteraceae</taxon>
        <taxon>Collimonas</taxon>
    </lineage>
</organism>
<sequence length="62" mass="6612">MANINRNTKVRPEPFSATDFIAWWETSPAGAATNAPVDLGDAKAQSDLIKAMMFGKTKGNSA</sequence>
<dbReference type="EMBL" id="CP013236">
    <property type="protein sequence ID" value="AMP15487.1"/>
    <property type="molecule type" value="Genomic_DNA"/>
</dbReference>
<accession>A0ABM5Z8R3</accession>